<gene>
    <name evidence="3" type="ORF">H9784_08600</name>
</gene>
<name>A0A9D2KRH8_9BACT</name>
<evidence type="ECO:0000313" key="4">
    <source>
        <dbReference type="Proteomes" id="UP000823821"/>
    </source>
</evidence>
<accession>A0A9D2KRH8</accession>
<reference evidence="3" key="1">
    <citation type="journal article" date="2021" name="PeerJ">
        <title>Extensive microbial diversity within the chicken gut microbiome revealed by metagenomics and culture.</title>
        <authorList>
            <person name="Gilroy R."/>
            <person name="Ravi A."/>
            <person name="Getino M."/>
            <person name="Pursley I."/>
            <person name="Horton D.L."/>
            <person name="Alikhan N.F."/>
            <person name="Baker D."/>
            <person name="Gharbi K."/>
            <person name="Hall N."/>
            <person name="Watson M."/>
            <person name="Adriaenssens E.M."/>
            <person name="Foster-Nyarko E."/>
            <person name="Jarju S."/>
            <person name="Secka A."/>
            <person name="Antonio M."/>
            <person name="Oren A."/>
            <person name="Chaudhuri R.R."/>
            <person name="La Ragione R."/>
            <person name="Hildebrand F."/>
            <person name="Pallen M.J."/>
        </authorList>
    </citation>
    <scope>NUCLEOTIDE SEQUENCE</scope>
    <source>
        <strain evidence="3">5032</strain>
    </source>
</reference>
<protein>
    <submittedName>
        <fullName evidence="3">Uncharacterized protein</fullName>
    </submittedName>
</protein>
<proteinExistence type="predicted"/>
<evidence type="ECO:0000256" key="1">
    <source>
        <dbReference type="SAM" id="Coils"/>
    </source>
</evidence>
<comment type="caution">
    <text evidence="3">The sequence shown here is derived from an EMBL/GenBank/DDBJ whole genome shotgun (WGS) entry which is preliminary data.</text>
</comment>
<sequence length="179" mass="18660">MNTPSLLSADTPQQNSPLSGILRTQKTSRVGNQGNSFSSVLAAARQRGDTVTISEEGRALAEAMLSGRKQAATASALRQDTLAVGTTGAAASARDLAAEYRAALGMNEDGSYEVNRAAGEADPEALEAMQKELESLVQQMAELSAQAGQNPEARQAVAEIKQLINELQKQMKSGGAKAA</sequence>
<evidence type="ECO:0000313" key="3">
    <source>
        <dbReference type="EMBL" id="HJA79604.1"/>
    </source>
</evidence>
<feature type="coiled-coil region" evidence="1">
    <location>
        <begin position="126"/>
        <end position="173"/>
    </location>
</feature>
<dbReference type="Proteomes" id="UP000823821">
    <property type="component" value="Unassembled WGS sequence"/>
</dbReference>
<dbReference type="EMBL" id="DWZD01000047">
    <property type="protein sequence ID" value="HJA79604.1"/>
    <property type="molecule type" value="Genomic_DNA"/>
</dbReference>
<reference evidence="3" key="2">
    <citation type="submission" date="2021-04" db="EMBL/GenBank/DDBJ databases">
        <authorList>
            <person name="Gilroy R."/>
        </authorList>
    </citation>
    <scope>NUCLEOTIDE SEQUENCE</scope>
    <source>
        <strain evidence="3">5032</strain>
    </source>
</reference>
<evidence type="ECO:0000256" key="2">
    <source>
        <dbReference type="SAM" id="MobiDB-lite"/>
    </source>
</evidence>
<keyword evidence="1" id="KW-0175">Coiled coil</keyword>
<feature type="region of interest" description="Disordered" evidence="2">
    <location>
        <begin position="1"/>
        <end position="33"/>
    </location>
</feature>
<organism evidence="3 4">
    <name type="scientific">Candidatus Desulfovibrio intestinavium</name>
    <dbReference type="NCBI Taxonomy" id="2838534"/>
    <lineage>
        <taxon>Bacteria</taxon>
        <taxon>Pseudomonadati</taxon>
        <taxon>Thermodesulfobacteriota</taxon>
        <taxon>Desulfovibrionia</taxon>
        <taxon>Desulfovibrionales</taxon>
        <taxon>Desulfovibrionaceae</taxon>
        <taxon>Desulfovibrio</taxon>
    </lineage>
</organism>
<dbReference type="AlphaFoldDB" id="A0A9D2KRH8"/>